<dbReference type="AlphaFoldDB" id="A0A0A8Z464"/>
<dbReference type="EMBL" id="GBRH01268288">
    <property type="protein sequence ID" value="JAD29607.1"/>
    <property type="molecule type" value="Transcribed_RNA"/>
</dbReference>
<proteinExistence type="predicted"/>
<evidence type="ECO:0000313" key="1">
    <source>
        <dbReference type="EMBL" id="JAD29607.1"/>
    </source>
</evidence>
<protein>
    <submittedName>
        <fullName evidence="1">Uncharacterized protein</fullName>
    </submittedName>
</protein>
<organism evidence="1">
    <name type="scientific">Arundo donax</name>
    <name type="common">Giant reed</name>
    <name type="synonym">Donax arundinaceus</name>
    <dbReference type="NCBI Taxonomy" id="35708"/>
    <lineage>
        <taxon>Eukaryota</taxon>
        <taxon>Viridiplantae</taxon>
        <taxon>Streptophyta</taxon>
        <taxon>Embryophyta</taxon>
        <taxon>Tracheophyta</taxon>
        <taxon>Spermatophyta</taxon>
        <taxon>Magnoliopsida</taxon>
        <taxon>Liliopsida</taxon>
        <taxon>Poales</taxon>
        <taxon>Poaceae</taxon>
        <taxon>PACMAD clade</taxon>
        <taxon>Arundinoideae</taxon>
        <taxon>Arundineae</taxon>
        <taxon>Arundo</taxon>
    </lineage>
</organism>
<sequence length="30" mass="3415">MPVVTSSNILEHLHTCLVYEVLLTVQCIMK</sequence>
<name>A0A0A8Z464_ARUDO</name>
<reference evidence="1" key="2">
    <citation type="journal article" date="2015" name="Data Brief">
        <title>Shoot transcriptome of the giant reed, Arundo donax.</title>
        <authorList>
            <person name="Barrero R.A."/>
            <person name="Guerrero F.D."/>
            <person name="Moolhuijzen P."/>
            <person name="Goolsby J.A."/>
            <person name="Tidwell J."/>
            <person name="Bellgard S.E."/>
            <person name="Bellgard M.I."/>
        </authorList>
    </citation>
    <scope>NUCLEOTIDE SEQUENCE</scope>
    <source>
        <tissue evidence="1">Shoot tissue taken approximately 20 cm above the soil surface</tissue>
    </source>
</reference>
<reference evidence="1" key="1">
    <citation type="submission" date="2014-09" db="EMBL/GenBank/DDBJ databases">
        <authorList>
            <person name="Magalhaes I.L.F."/>
            <person name="Oliveira U."/>
            <person name="Santos F.R."/>
            <person name="Vidigal T.H.D.A."/>
            <person name="Brescovit A.D."/>
            <person name="Santos A.J."/>
        </authorList>
    </citation>
    <scope>NUCLEOTIDE SEQUENCE</scope>
    <source>
        <tissue evidence="1">Shoot tissue taken approximately 20 cm above the soil surface</tissue>
    </source>
</reference>
<accession>A0A0A8Z464</accession>